<evidence type="ECO:0000256" key="2">
    <source>
        <dbReference type="ARBA" id="ARBA00022741"/>
    </source>
</evidence>
<dbReference type="EMBL" id="DVOE01000050">
    <property type="protein sequence ID" value="HIU98860.1"/>
    <property type="molecule type" value="Genomic_DNA"/>
</dbReference>
<dbReference type="GO" id="GO:0005737">
    <property type="term" value="C:cytoplasm"/>
    <property type="evidence" value="ECO:0007669"/>
    <property type="project" value="TreeGrafter"/>
</dbReference>
<dbReference type="Pfam" id="PF08443">
    <property type="entry name" value="RimK"/>
    <property type="match status" value="1"/>
</dbReference>
<dbReference type="InterPro" id="IPR011761">
    <property type="entry name" value="ATP-grasp"/>
</dbReference>
<reference evidence="6" key="1">
    <citation type="submission" date="2020-10" db="EMBL/GenBank/DDBJ databases">
        <authorList>
            <person name="Gilroy R."/>
        </authorList>
    </citation>
    <scope>NUCLEOTIDE SEQUENCE</scope>
    <source>
        <strain evidence="6">10406</strain>
    </source>
</reference>
<accession>A0A9D1NAB7</accession>
<dbReference type="Gene3D" id="3.30.470.20">
    <property type="entry name" value="ATP-grasp fold, B domain"/>
    <property type="match status" value="1"/>
</dbReference>
<evidence type="ECO:0000259" key="5">
    <source>
        <dbReference type="PROSITE" id="PS50975"/>
    </source>
</evidence>
<dbReference type="NCBIfam" id="TIGR00768">
    <property type="entry name" value="rimK_fam"/>
    <property type="match status" value="1"/>
</dbReference>
<dbReference type="InterPro" id="IPR004666">
    <property type="entry name" value="Rp_bS6_RimK/Lys_biosynth_LsyX"/>
</dbReference>
<dbReference type="Proteomes" id="UP000886857">
    <property type="component" value="Unassembled WGS sequence"/>
</dbReference>
<dbReference type="Gene3D" id="3.40.50.20">
    <property type="match status" value="1"/>
</dbReference>
<reference evidence="6" key="2">
    <citation type="journal article" date="2021" name="PeerJ">
        <title>Extensive microbial diversity within the chicken gut microbiome revealed by metagenomics and culture.</title>
        <authorList>
            <person name="Gilroy R."/>
            <person name="Ravi A."/>
            <person name="Getino M."/>
            <person name="Pursley I."/>
            <person name="Horton D.L."/>
            <person name="Alikhan N.F."/>
            <person name="Baker D."/>
            <person name="Gharbi K."/>
            <person name="Hall N."/>
            <person name="Watson M."/>
            <person name="Adriaenssens E.M."/>
            <person name="Foster-Nyarko E."/>
            <person name="Jarju S."/>
            <person name="Secka A."/>
            <person name="Antonio M."/>
            <person name="Oren A."/>
            <person name="Chaudhuri R.R."/>
            <person name="La Ragione R."/>
            <person name="Hildebrand F."/>
            <person name="Pallen M.J."/>
        </authorList>
    </citation>
    <scope>NUCLEOTIDE SEQUENCE</scope>
    <source>
        <strain evidence="6">10406</strain>
    </source>
</reference>
<evidence type="ECO:0000256" key="4">
    <source>
        <dbReference type="PROSITE-ProRule" id="PRU00409"/>
    </source>
</evidence>
<dbReference type="GO" id="GO:0046872">
    <property type="term" value="F:metal ion binding"/>
    <property type="evidence" value="ECO:0007669"/>
    <property type="project" value="UniProtKB-KW"/>
</dbReference>
<keyword evidence="2 4" id="KW-0547">Nucleotide-binding</keyword>
<evidence type="ECO:0000313" key="7">
    <source>
        <dbReference type="Proteomes" id="UP000886857"/>
    </source>
</evidence>
<dbReference type="AlphaFoldDB" id="A0A9D1NAB7"/>
<dbReference type="Gene3D" id="3.30.1490.20">
    <property type="entry name" value="ATP-grasp fold, A domain"/>
    <property type="match status" value="1"/>
</dbReference>
<keyword evidence="6" id="KW-0436">Ligase</keyword>
<dbReference type="PROSITE" id="PS50975">
    <property type="entry name" value="ATP_GRASP"/>
    <property type="match status" value="1"/>
</dbReference>
<evidence type="ECO:0000313" key="6">
    <source>
        <dbReference type="EMBL" id="HIU98860.1"/>
    </source>
</evidence>
<protein>
    <submittedName>
        <fullName evidence="6">RimK family alpha-L-glutamate ligase</fullName>
    </submittedName>
</protein>
<sequence length="296" mass="32203">MKKKSGLILVNAFNKSEEMMYQPRRLAEELTALGAEVEVRRADFFPVATGGAEGFRCGLSGFDFIVFLDKDKYILDGLDAAGVRVFNPPRAIEICDDKMTTHIALAKTGIPMPRTLPGLLCYDPSEKVKNSTLDIVELALGFPAVVKESYGSLGKEVFLAHDREQLRFALERVKCRPHLIQEFLPSSAGRDLRVIVVGGKVLGGMLRIGGGEDFRSNIGAGGRGEPYEVPEQTAGYALLAAKTLGLDYCGIDFLFGKDGGMLLCEVNSNAFFRAFEEVTGVNVAKAYAEHILKSLG</sequence>
<proteinExistence type="predicted"/>
<dbReference type="InterPro" id="IPR013651">
    <property type="entry name" value="ATP-grasp_RimK-type"/>
</dbReference>
<organism evidence="6 7">
    <name type="scientific">Candidatus Limadaptatus stercoripullorum</name>
    <dbReference type="NCBI Taxonomy" id="2840846"/>
    <lineage>
        <taxon>Bacteria</taxon>
        <taxon>Bacillati</taxon>
        <taxon>Bacillota</taxon>
        <taxon>Clostridia</taxon>
        <taxon>Eubacteriales</taxon>
        <taxon>Candidatus Limadaptatus</taxon>
    </lineage>
</organism>
<evidence type="ECO:0000256" key="1">
    <source>
        <dbReference type="ARBA" id="ARBA00022723"/>
    </source>
</evidence>
<dbReference type="InterPro" id="IPR013815">
    <property type="entry name" value="ATP_grasp_subdomain_1"/>
</dbReference>
<name>A0A9D1NAB7_9FIRM</name>
<dbReference type="PANTHER" id="PTHR21621">
    <property type="entry name" value="RIBOSOMAL PROTEIN S6 MODIFICATION PROTEIN"/>
    <property type="match status" value="1"/>
</dbReference>
<dbReference type="PANTHER" id="PTHR21621:SF0">
    <property type="entry name" value="BETA-CITRYLGLUTAMATE SYNTHASE B-RELATED"/>
    <property type="match status" value="1"/>
</dbReference>
<dbReference type="GO" id="GO:0016879">
    <property type="term" value="F:ligase activity, forming carbon-nitrogen bonds"/>
    <property type="evidence" value="ECO:0007669"/>
    <property type="project" value="TreeGrafter"/>
</dbReference>
<keyword evidence="3 4" id="KW-0067">ATP-binding</keyword>
<keyword evidence="1" id="KW-0479">Metal-binding</keyword>
<dbReference type="GO" id="GO:0005524">
    <property type="term" value="F:ATP binding"/>
    <property type="evidence" value="ECO:0007669"/>
    <property type="project" value="UniProtKB-UniRule"/>
</dbReference>
<dbReference type="SUPFAM" id="SSF56059">
    <property type="entry name" value="Glutathione synthetase ATP-binding domain-like"/>
    <property type="match status" value="1"/>
</dbReference>
<comment type="caution">
    <text evidence="6">The sequence shown here is derived from an EMBL/GenBank/DDBJ whole genome shotgun (WGS) entry which is preliminary data.</text>
</comment>
<evidence type="ECO:0000256" key="3">
    <source>
        <dbReference type="ARBA" id="ARBA00022840"/>
    </source>
</evidence>
<gene>
    <name evidence="6" type="ORF">IAC73_03345</name>
</gene>
<feature type="domain" description="ATP-grasp" evidence="5">
    <location>
        <begin position="102"/>
        <end position="292"/>
    </location>
</feature>